<sequence length="693" mass="77774">MGFEARFAALSDCVEIPNGLRELEDAWLSLHFPEDVSKESFRELRDALLLTGAMGHSEFMNGYWEDELVRTTGLYMIEDLTRSITILPRYKLYFGRLREATQWDSFMRNLFGYDDLDDEFTKDWEQIVSLREEHERETMGHPITIPIVFYVGASGGMSVPDQVEYLKAVSNVLRNVRQSSAEFARSHPNLPRFDLVGVELVLDELTITAEVVQVVQELLASDVIFTEFVPPCVVSEDHPWREAWASLMFTVCGHSCASVKAFHHVEALRILPHEVSEDMFQALCSVVADATILKSFVVENSGRSSKLSNDTKWRWLLYALFSKASTTSVEVADSKCYQFLPVNGPVDVAAVINAAFPQTQLLVDSLSAHDMDYGVASLPQGAQILIDTETILVQQHQGQTFEIIRNDSSSPTLDIVVPGYGHGKIARQEAEIILDRTKDSPIKRRGIKHLTLDDSKSNSNCALLLPLIGRNLTSVHITTSNQGEEFLELLFSNCPNLEKISIFELRATHLRPIINALSADNSRLTTIRLTEWQLTNDEAMIEFLTLLADPKSKPAQRLQQLVLNDQYCSKKTMTTKSARLVAKVVHFNTRLQYLGVHLSQAATTVYKHAIAKLKSESKRTVSSNGDDEDLGEDGYAMVPLSMSAKCAFLSTFPQQSGRHDRRSIDLDPTLMIFEFAASITQRCIVVKPIPMFG</sequence>
<dbReference type="EMBL" id="SPLM01000004">
    <property type="protein sequence ID" value="TMW67557.1"/>
    <property type="molecule type" value="Genomic_DNA"/>
</dbReference>
<organism evidence="1 2">
    <name type="scientific">Pythium oligandrum</name>
    <name type="common">Mycoparasitic fungus</name>
    <dbReference type="NCBI Taxonomy" id="41045"/>
    <lineage>
        <taxon>Eukaryota</taxon>
        <taxon>Sar</taxon>
        <taxon>Stramenopiles</taxon>
        <taxon>Oomycota</taxon>
        <taxon>Peronosporomycetes</taxon>
        <taxon>Pythiales</taxon>
        <taxon>Pythiaceae</taxon>
        <taxon>Pythium</taxon>
    </lineage>
</organism>
<reference evidence="1" key="1">
    <citation type="submission" date="2019-03" db="EMBL/GenBank/DDBJ databases">
        <title>Long read genome sequence of the mycoparasitic Pythium oligandrum ATCC 38472 isolated from sugarbeet rhizosphere.</title>
        <authorList>
            <person name="Gaulin E."/>
        </authorList>
    </citation>
    <scope>NUCLEOTIDE SEQUENCE</scope>
    <source>
        <strain evidence="1">ATCC 38472_TT</strain>
    </source>
</reference>
<gene>
    <name evidence="1" type="ORF">Poli38472_011177</name>
</gene>
<comment type="caution">
    <text evidence="1">The sequence shown here is derived from an EMBL/GenBank/DDBJ whole genome shotgun (WGS) entry which is preliminary data.</text>
</comment>
<keyword evidence="2" id="KW-1185">Reference proteome</keyword>
<evidence type="ECO:0000313" key="2">
    <source>
        <dbReference type="Proteomes" id="UP000794436"/>
    </source>
</evidence>
<accession>A0A8K1CRU2</accession>
<name>A0A8K1CRU2_PYTOL</name>
<protein>
    <submittedName>
        <fullName evidence="1">Uncharacterized protein</fullName>
    </submittedName>
</protein>
<dbReference type="AlphaFoldDB" id="A0A8K1CRU2"/>
<proteinExistence type="predicted"/>
<evidence type="ECO:0000313" key="1">
    <source>
        <dbReference type="EMBL" id="TMW67557.1"/>
    </source>
</evidence>
<dbReference type="Proteomes" id="UP000794436">
    <property type="component" value="Unassembled WGS sequence"/>
</dbReference>
<dbReference type="SUPFAM" id="SSF52047">
    <property type="entry name" value="RNI-like"/>
    <property type="match status" value="1"/>
</dbReference>